<accession>A0A8J8FGH0</accession>
<evidence type="ECO:0000256" key="1">
    <source>
        <dbReference type="SAM" id="Phobius"/>
    </source>
</evidence>
<reference evidence="3" key="1">
    <citation type="submission" date="2019-10" db="EMBL/GenBank/DDBJ databases">
        <title>Draft genome sequence of Panacibacter sp. KCS-6.</title>
        <authorList>
            <person name="Yim K.J."/>
        </authorList>
    </citation>
    <scope>NUCLEOTIDE SEQUENCE</scope>
    <source>
        <strain evidence="3">KCS-6</strain>
    </source>
</reference>
<keyword evidence="1" id="KW-0812">Transmembrane</keyword>
<organism evidence="3 4">
    <name type="scientific">Limnovirga soli</name>
    <dbReference type="NCBI Taxonomy" id="2656915"/>
    <lineage>
        <taxon>Bacteria</taxon>
        <taxon>Pseudomonadati</taxon>
        <taxon>Bacteroidota</taxon>
        <taxon>Chitinophagia</taxon>
        <taxon>Chitinophagales</taxon>
        <taxon>Chitinophagaceae</taxon>
        <taxon>Limnovirga</taxon>
    </lineage>
</organism>
<dbReference type="GO" id="GO:0008654">
    <property type="term" value="P:phospholipid biosynthetic process"/>
    <property type="evidence" value="ECO:0007669"/>
    <property type="project" value="TreeGrafter"/>
</dbReference>
<feature type="transmembrane region" description="Helical" evidence="1">
    <location>
        <begin position="285"/>
        <end position="306"/>
    </location>
</feature>
<name>A0A8J8FGH0_9BACT</name>
<dbReference type="GO" id="GO:0016287">
    <property type="term" value="F:glycerone-phosphate O-acyltransferase activity"/>
    <property type="evidence" value="ECO:0007669"/>
    <property type="project" value="TreeGrafter"/>
</dbReference>
<sequence>MHHGLIFKCKAFVFLVLIFSVFIFMQRIFYLFIKVWVRLSLLIFCKKIVFHNPGQLRAKGPLLIAAHHPNSFFDAILIGAFMQQPVHFITRGDVFNKKWARAILRQLNMMPIYRIRDGKEKLSLNQQTFNQSVEVLKNNGIVLIFVEGLCEHQTTLLPLKKGAPRIVLSCWQQGIPAQVLPVWLRYHSFTQFGKNIEISFGQMFGESLTNGTTNDGAIINQINQETHSQLAQLYLIQHLFTTIGNTRRYLLALPALLGWMLHAPLYIPVRAIIWPLTRKDIHFDSVMFGVLTFVYPFYAGMIALIISYFTTGYYGIFALLVMPLLARCYTIYKK</sequence>
<protein>
    <recommendedName>
        <fullName evidence="2">Phospholipid/glycerol acyltransferase domain-containing protein</fullName>
    </recommendedName>
</protein>
<feature type="transmembrane region" description="Helical" evidence="1">
    <location>
        <begin position="312"/>
        <end position="332"/>
    </location>
</feature>
<dbReference type="Pfam" id="PF01553">
    <property type="entry name" value="Acyltransferase"/>
    <property type="match status" value="1"/>
</dbReference>
<keyword evidence="4" id="KW-1185">Reference proteome</keyword>
<dbReference type="AlphaFoldDB" id="A0A8J8FGH0"/>
<dbReference type="EMBL" id="WHPF01000007">
    <property type="protein sequence ID" value="NNV55934.1"/>
    <property type="molecule type" value="Genomic_DNA"/>
</dbReference>
<keyword evidence="1" id="KW-1133">Transmembrane helix</keyword>
<feature type="domain" description="Phospholipid/glycerol acyltransferase" evidence="2">
    <location>
        <begin position="62"/>
        <end position="187"/>
    </location>
</feature>
<evidence type="ECO:0000313" key="4">
    <source>
        <dbReference type="Proteomes" id="UP000598971"/>
    </source>
</evidence>
<evidence type="ECO:0000313" key="3">
    <source>
        <dbReference type="EMBL" id="NNV55934.1"/>
    </source>
</evidence>
<dbReference type="SMART" id="SM00563">
    <property type="entry name" value="PlsC"/>
    <property type="match status" value="1"/>
</dbReference>
<proteinExistence type="predicted"/>
<feature type="transmembrane region" description="Helical" evidence="1">
    <location>
        <begin position="12"/>
        <end position="33"/>
    </location>
</feature>
<keyword evidence="1" id="KW-0472">Membrane</keyword>
<comment type="caution">
    <text evidence="3">The sequence shown here is derived from an EMBL/GenBank/DDBJ whole genome shotgun (WGS) entry which is preliminary data.</text>
</comment>
<evidence type="ECO:0000259" key="2">
    <source>
        <dbReference type="SMART" id="SM00563"/>
    </source>
</evidence>
<dbReference type="PANTHER" id="PTHR31605">
    <property type="entry name" value="GLYCEROL-3-PHOSPHATE O-ACYLTRANSFERASE 1"/>
    <property type="match status" value="1"/>
</dbReference>
<dbReference type="PANTHER" id="PTHR31605:SF0">
    <property type="entry name" value="GLYCEROL-3-PHOSPHATE O-ACYLTRANSFERASE 1"/>
    <property type="match status" value="1"/>
</dbReference>
<gene>
    <name evidence="3" type="ORF">GD597_10725</name>
</gene>
<feature type="transmembrane region" description="Helical" evidence="1">
    <location>
        <begin position="249"/>
        <end position="273"/>
    </location>
</feature>
<dbReference type="InterPro" id="IPR002123">
    <property type="entry name" value="Plipid/glycerol_acylTrfase"/>
</dbReference>
<dbReference type="InterPro" id="IPR052744">
    <property type="entry name" value="GPAT/DAPAT"/>
</dbReference>
<dbReference type="Proteomes" id="UP000598971">
    <property type="component" value="Unassembled WGS sequence"/>
</dbReference>
<dbReference type="GO" id="GO:0004366">
    <property type="term" value="F:glycerol-3-phosphate O-acyltransferase activity"/>
    <property type="evidence" value="ECO:0007669"/>
    <property type="project" value="TreeGrafter"/>
</dbReference>
<dbReference type="SUPFAM" id="SSF69593">
    <property type="entry name" value="Glycerol-3-phosphate (1)-acyltransferase"/>
    <property type="match status" value="1"/>
</dbReference>